<feature type="binding site" evidence="9">
    <location>
        <begin position="404"/>
        <end position="405"/>
    </location>
    <ligand>
        <name>substrate</name>
    </ligand>
</feature>
<comment type="similarity">
    <text evidence="1 11">Belongs to the glycosyl hydrolase 1 family.</text>
</comment>
<evidence type="ECO:0000256" key="7">
    <source>
        <dbReference type="ARBA" id="ARBA00023326"/>
    </source>
</evidence>
<dbReference type="GO" id="GO:0005829">
    <property type="term" value="C:cytosol"/>
    <property type="evidence" value="ECO:0007669"/>
    <property type="project" value="TreeGrafter"/>
</dbReference>
<evidence type="ECO:0000313" key="12">
    <source>
        <dbReference type="EMBL" id="MBK1703639.1"/>
    </source>
</evidence>
<keyword evidence="13" id="KW-1185">Reference proteome</keyword>
<keyword evidence="5" id="KW-0119">Carbohydrate metabolism</keyword>
<comment type="catalytic activity">
    <reaction evidence="11">
        <text>Hydrolysis of terminal, non-reducing beta-D-glucosyl residues with release of beta-D-glucose.</text>
        <dbReference type="EC" id="3.2.1.21"/>
    </reaction>
</comment>
<feature type="active site" description="Nucleophile" evidence="8 10">
    <location>
        <position position="350"/>
    </location>
</feature>
<dbReference type="InterPro" id="IPR017853">
    <property type="entry name" value="GH"/>
</dbReference>
<name>A0AAJ0X856_9GAMM</name>
<reference evidence="12" key="1">
    <citation type="submission" date="2017-08" db="EMBL/GenBank/DDBJ databases">
        <authorList>
            <person name="Imhoff J.F."/>
            <person name="Rahn T."/>
            <person name="Kuenzel S."/>
            <person name="Neulinger S.C."/>
        </authorList>
    </citation>
    <scope>NUCLEOTIDE SEQUENCE</scope>
    <source>
        <strain evidence="12">DSM 11080</strain>
    </source>
</reference>
<feature type="binding site" evidence="9">
    <location>
        <position position="120"/>
    </location>
    <ligand>
        <name>substrate</name>
    </ligand>
</feature>
<sequence length="481" mass="55327">MRVQFPDRLLWGAATSAYQIEGAPTADGKVDSIWDRFTARRDRISDGSDGSVACEHYRRYREDIDLMADLGLQSYRFSIAWPRVMTDPAGQVNDRGLDFYERLVDGLLARGIRPFATLYHWDLPWFEEKRGGWEQRDTAWRFAEYAEVVAHRLGDRVQDWVTINEPLTVTAAGYLAGQHAPGRRNLVRALQAAHHLLLAHGAALEPLRAQVSEARVGPALNLFPVLPQRRRDISIAERLDRLANRVFADPILRGRYPRTIRRLLGLFNRSMRPEDLALISRPIDFIGVNHYSHIVVRRGWPPVLGFRVGAREDPKVRYTDMDWEIYPQSFLATLTWLRERYGNPPIYVTENGAAFDDRVDVDGAVRDPARRRYLAAYLVMLRKALDAGSDIRGYFVWSLLDNFEWAFGLSKRFGLVHVDYASQRRTPKASARWYAEICRTGGFDVNERWLQDVLDGTEDAVHDLIEPEDLHEPEDLQENAK</sequence>
<keyword evidence="4" id="KW-0136">Cellulose degradation</keyword>
<feature type="binding site" evidence="9">
    <location>
        <position position="291"/>
    </location>
    <ligand>
        <name>substrate</name>
    </ligand>
</feature>
<dbReference type="SUPFAM" id="SSF51445">
    <property type="entry name" value="(Trans)glycosidases"/>
    <property type="match status" value="1"/>
</dbReference>
<dbReference type="InterPro" id="IPR018120">
    <property type="entry name" value="Glyco_hydro_1_AS"/>
</dbReference>
<evidence type="ECO:0000256" key="10">
    <source>
        <dbReference type="PROSITE-ProRule" id="PRU10055"/>
    </source>
</evidence>
<dbReference type="GO" id="GO:0030245">
    <property type="term" value="P:cellulose catabolic process"/>
    <property type="evidence" value="ECO:0007669"/>
    <property type="project" value="UniProtKB-KW"/>
</dbReference>
<dbReference type="InterPro" id="IPR017736">
    <property type="entry name" value="Glyco_hydro_1_beta-glucosidase"/>
</dbReference>
<dbReference type="PROSITE" id="PS00572">
    <property type="entry name" value="GLYCOSYL_HYDROL_F1_1"/>
    <property type="match status" value="1"/>
</dbReference>
<dbReference type="NCBIfam" id="TIGR03356">
    <property type="entry name" value="BGL"/>
    <property type="match status" value="1"/>
</dbReference>
<dbReference type="PANTHER" id="PTHR10353:SF36">
    <property type="entry name" value="LP05116P"/>
    <property type="match status" value="1"/>
</dbReference>
<evidence type="ECO:0000256" key="9">
    <source>
        <dbReference type="PIRSR" id="PIRSR617736-2"/>
    </source>
</evidence>
<evidence type="ECO:0000256" key="3">
    <source>
        <dbReference type="ARBA" id="ARBA00022801"/>
    </source>
</evidence>
<evidence type="ECO:0000256" key="2">
    <source>
        <dbReference type="ARBA" id="ARBA00012744"/>
    </source>
</evidence>
<keyword evidence="3 11" id="KW-0378">Hydrolase</keyword>
<keyword evidence="6 11" id="KW-0326">Glycosidase</keyword>
<feature type="binding site" evidence="9">
    <location>
        <position position="19"/>
    </location>
    <ligand>
        <name>substrate</name>
    </ligand>
</feature>
<dbReference type="PRINTS" id="PR00131">
    <property type="entry name" value="GLHYDRLASE1"/>
</dbReference>
<evidence type="ECO:0000256" key="8">
    <source>
        <dbReference type="PIRSR" id="PIRSR617736-1"/>
    </source>
</evidence>
<evidence type="ECO:0000313" key="13">
    <source>
        <dbReference type="Proteomes" id="UP001296776"/>
    </source>
</evidence>
<dbReference type="AlphaFoldDB" id="A0AAJ0X856"/>
<dbReference type="EC" id="3.2.1.21" evidence="2 11"/>
<evidence type="ECO:0000256" key="6">
    <source>
        <dbReference type="ARBA" id="ARBA00023295"/>
    </source>
</evidence>
<dbReference type="Proteomes" id="UP001296776">
    <property type="component" value="Unassembled WGS sequence"/>
</dbReference>
<reference evidence="12" key="2">
    <citation type="journal article" date="2020" name="Microorganisms">
        <title>Osmotic Adaptation and Compatible Solute Biosynthesis of Phototrophic Bacteria as Revealed from Genome Analyses.</title>
        <authorList>
            <person name="Imhoff J.F."/>
            <person name="Rahn T."/>
            <person name="Kunzel S."/>
            <person name="Keller A."/>
            <person name="Neulinger S.C."/>
        </authorList>
    </citation>
    <scope>NUCLEOTIDE SEQUENCE</scope>
    <source>
        <strain evidence="12">DSM 11080</strain>
    </source>
</reference>
<evidence type="ECO:0000256" key="4">
    <source>
        <dbReference type="ARBA" id="ARBA00023001"/>
    </source>
</evidence>
<keyword evidence="7" id="KW-0624">Polysaccharide degradation</keyword>
<feature type="active site" description="Proton donor" evidence="8">
    <location>
        <position position="165"/>
    </location>
</feature>
<dbReference type="InterPro" id="IPR001360">
    <property type="entry name" value="Glyco_hydro_1"/>
</dbReference>
<organism evidence="12 13">
    <name type="scientific">Halochromatium glycolicum</name>
    <dbReference type="NCBI Taxonomy" id="85075"/>
    <lineage>
        <taxon>Bacteria</taxon>
        <taxon>Pseudomonadati</taxon>
        <taxon>Pseudomonadota</taxon>
        <taxon>Gammaproteobacteria</taxon>
        <taxon>Chromatiales</taxon>
        <taxon>Chromatiaceae</taxon>
        <taxon>Halochromatium</taxon>
    </lineage>
</organism>
<evidence type="ECO:0000256" key="5">
    <source>
        <dbReference type="ARBA" id="ARBA00023277"/>
    </source>
</evidence>
<gene>
    <name evidence="12" type="ORF">CKO40_03520</name>
</gene>
<proteinExistence type="inferred from homology"/>
<evidence type="ECO:0000256" key="11">
    <source>
        <dbReference type="RuleBase" id="RU361175"/>
    </source>
</evidence>
<dbReference type="RefSeq" id="WP_200344776.1">
    <property type="nucleotide sequence ID" value="NZ_NRSJ01000004.1"/>
</dbReference>
<accession>A0AAJ0X856</accession>
<dbReference type="PANTHER" id="PTHR10353">
    <property type="entry name" value="GLYCOSYL HYDROLASE"/>
    <property type="match status" value="1"/>
</dbReference>
<comment type="caution">
    <text evidence="12">The sequence shown here is derived from an EMBL/GenBank/DDBJ whole genome shotgun (WGS) entry which is preliminary data.</text>
</comment>
<evidence type="ECO:0000256" key="1">
    <source>
        <dbReference type="ARBA" id="ARBA00010838"/>
    </source>
</evidence>
<dbReference type="FunFam" id="3.20.20.80:FF:000004">
    <property type="entry name" value="Beta-glucosidase 6-phospho-beta-glucosidase"/>
    <property type="match status" value="1"/>
</dbReference>
<dbReference type="EMBL" id="NRSJ01000004">
    <property type="protein sequence ID" value="MBK1703639.1"/>
    <property type="molecule type" value="Genomic_DNA"/>
</dbReference>
<dbReference type="GO" id="GO:0008422">
    <property type="term" value="F:beta-glucosidase activity"/>
    <property type="evidence" value="ECO:0007669"/>
    <property type="project" value="UniProtKB-EC"/>
</dbReference>
<dbReference type="Pfam" id="PF00232">
    <property type="entry name" value="Glyco_hydro_1"/>
    <property type="match status" value="1"/>
</dbReference>
<feature type="binding site" evidence="9">
    <location>
        <position position="164"/>
    </location>
    <ligand>
        <name>substrate</name>
    </ligand>
</feature>
<protein>
    <recommendedName>
        <fullName evidence="2 11">Beta-glucosidase</fullName>
        <ecNumber evidence="2 11">3.2.1.21</ecNumber>
    </recommendedName>
</protein>
<feature type="binding site" evidence="9">
    <location>
        <position position="397"/>
    </location>
    <ligand>
        <name>substrate</name>
    </ligand>
</feature>
<dbReference type="Gene3D" id="3.20.20.80">
    <property type="entry name" value="Glycosidases"/>
    <property type="match status" value="1"/>
</dbReference>